<accession>A0A6C0KDQ5</accession>
<reference evidence="1" key="1">
    <citation type="journal article" date="2020" name="Nature">
        <title>Giant virus diversity and host interactions through global metagenomics.</title>
        <authorList>
            <person name="Schulz F."/>
            <person name="Roux S."/>
            <person name="Paez-Espino D."/>
            <person name="Jungbluth S."/>
            <person name="Walsh D.A."/>
            <person name="Denef V.J."/>
            <person name="McMahon K.D."/>
            <person name="Konstantinidis K.T."/>
            <person name="Eloe-Fadrosh E.A."/>
            <person name="Kyrpides N.C."/>
            <person name="Woyke T."/>
        </authorList>
    </citation>
    <scope>NUCLEOTIDE SEQUENCE</scope>
    <source>
        <strain evidence="1">GVMAG-S-1103017-68</strain>
    </source>
</reference>
<organism evidence="1">
    <name type="scientific">viral metagenome</name>
    <dbReference type="NCBI Taxonomy" id="1070528"/>
    <lineage>
        <taxon>unclassified sequences</taxon>
        <taxon>metagenomes</taxon>
        <taxon>organismal metagenomes</taxon>
    </lineage>
</organism>
<protein>
    <submittedName>
        <fullName evidence="1">Uncharacterized protein</fullName>
    </submittedName>
</protein>
<proteinExistence type="predicted"/>
<evidence type="ECO:0000313" key="1">
    <source>
        <dbReference type="EMBL" id="QHU15256.1"/>
    </source>
</evidence>
<sequence>MKKQMKARVPPVNYDFGFIVQLGKTLDFAPCTA</sequence>
<name>A0A6C0KDQ5_9ZZZZ</name>
<dbReference type="AlphaFoldDB" id="A0A6C0KDQ5"/>
<dbReference type="EMBL" id="MN740854">
    <property type="protein sequence ID" value="QHU15256.1"/>
    <property type="molecule type" value="Genomic_DNA"/>
</dbReference>